<keyword evidence="5" id="KW-1185">Reference proteome</keyword>
<dbReference type="AlphaFoldDB" id="S0FHY8"/>
<keyword evidence="2" id="KW-0067">ATP-binding</keyword>
<dbReference type="SUPFAM" id="SSF52540">
    <property type="entry name" value="P-loop containing nucleoside triphosphate hydrolases"/>
    <property type="match status" value="1"/>
</dbReference>
<evidence type="ECO:0000259" key="3">
    <source>
        <dbReference type="PROSITE" id="PS50893"/>
    </source>
</evidence>
<gene>
    <name evidence="4" type="ORF">CTER_2713</name>
</gene>
<evidence type="ECO:0000256" key="1">
    <source>
        <dbReference type="ARBA" id="ARBA00022741"/>
    </source>
</evidence>
<evidence type="ECO:0000313" key="4">
    <source>
        <dbReference type="EMBL" id="EMS71430.1"/>
    </source>
</evidence>
<dbReference type="GO" id="GO:0005524">
    <property type="term" value="F:ATP binding"/>
    <property type="evidence" value="ECO:0007669"/>
    <property type="project" value="UniProtKB-KW"/>
</dbReference>
<protein>
    <submittedName>
        <fullName evidence="4">Sulfate/molybdate ABC transporter ATPase</fullName>
    </submittedName>
</protein>
<dbReference type="eggNOG" id="COG3842">
    <property type="taxonomic scope" value="Bacteria"/>
</dbReference>
<accession>S0FHY8</accession>
<dbReference type="InterPro" id="IPR003439">
    <property type="entry name" value="ABC_transporter-like_ATP-bd"/>
</dbReference>
<dbReference type="EMBL" id="AORV01000038">
    <property type="protein sequence ID" value="EMS71430.1"/>
    <property type="molecule type" value="Genomic_DNA"/>
</dbReference>
<dbReference type="PROSITE" id="PS50893">
    <property type="entry name" value="ABC_TRANSPORTER_2"/>
    <property type="match status" value="1"/>
</dbReference>
<dbReference type="PATRIC" id="fig|1195236.3.peg.3034"/>
<dbReference type="Gene3D" id="3.40.50.300">
    <property type="entry name" value="P-loop containing nucleotide triphosphate hydrolases"/>
    <property type="match status" value="1"/>
</dbReference>
<dbReference type="SMART" id="SM00382">
    <property type="entry name" value="AAA"/>
    <property type="match status" value="1"/>
</dbReference>
<comment type="caution">
    <text evidence="4">The sequence shown here is derived from an EMBL/GenBank/DDBJ whole genome shotgun (WGS) entry which is preliminary data.</text>
</comment>
<sequence length="349" mass="38826">MLECKIKKKLGGFSLDVDITACSDITALMGASGSGKSMTLRCIAGISKPDEGKIVLGGVTLFDSEKGINLPPQKRNTGFLFQDYALFPNMTVLKNIMAGAKISPRRECRRAAVELAETFHIAKHLNKYPHQLSGGEKQRCALARILMGSPDILMLDEPFSALDSHLRWELELELASVMKQFAGPVLYVSHNRDEVYRLCDHIVVMNNGRSEVTGQKWEIFKKPLTVGAARLTGCKNITETAVRHGRLIAPGWGIEFDCDGVDSGVQYIGIRANYIIPACRAPEGEIAAAFPFEIISEIEDTFSNILMVRKKGSNLLPLRWEMPKKDRAALRDMPQELAFLREHVLLLRE</sequence>
<dbReference type="Proteomes" id="UP000014155">
    <property type="component" value="Unassembled WGS sequence"/>
</dbReference>
<dbReference type="Pfam" id="PF00005">
    <property type="entry name" value="ABC_tran"/>
    <property type="match status" value="1"/>
</dbReference>
<dbReference type="PANTHER" id="PTHR43514:SF1">
    <property type="entry name" value="SULFATE_THIOSULFATE IMPORT ATP-BINDING PROTEIN CYSA"/>
    <property type="match status" value="1"/>
</dbReference>
<dbReference type="RefSeq" id="WP_004626551.1">
    <property type="nucleotide sequence ID" value="NZ_AORV01000038.1"/>
</dbReference>
<dbReference type="GO" id="GO:0016887">
    <property type="term" value="F:ATP hydrolysis activity"/>
    <property type="evidence" value="ECO:0007669"/>
    <property type="project" value="InterPro"/>
</dbReference>
<dbReference type="InterPro" id="IPR003593">
    <property type="entry name" value="AAA+_ATPase"/>
</dbReference>
<keyword evidence="1" id="KW-0547">Nucleotide-binding</keyword>
<dbReference type="InterPro" id="IPR050334">
    <property type="entry name" value="Molybdenum_import_ModC"/>
</dbReference>
<dbReference type="STRING" id="1195236.CTER_2713"/>
<dbReference type="PANTHER" id="PTHR43514">
    <property type="entry name" value="ABC TRANSPORTER I FAMILY MEMBER 10"/>
    <property type="match status" value="1"/>
</dbReference>
<dbReference type="InterPro" id="IPR027417">
    <property type="entry name" value="P-loop_NTPase"/>
</dbReference>
<evidence type="ECO:0000313" key="5">
    <source>
        <dbReference type="Proteomes" id="UP000014155"/>
    </source>
</evidence>
<reference evidence="4 5" key="1">
    <citation type="journal article" date="2013" name="Genome Announc.">
        <title>Draft Genome Sequence of the Cellulolytic, Mesophilic, Anaerobic Bacterium Clostridium termitidis Strain CT1112 (DSM 5398).</title>
        <authorList>
            <person name="Lal S."/>
            <person name="Ramachandran U."/>
            <person name="Zhang X."/>
            <person name="Munir R."/>
            <person name="Sparling R."/>
            <person name="Levin D.B."/>
        </authorList>
    </citation>
    <scope>NUCLEOTIDE SEQUENCE [LARGE SCALE GENOMIC DNA]</scope>
    <source>
        <strain evidence="4 5">CT1112</strain>
    </source>
</reference>
<name>S0FHY8_RUMCE</name>
<evidence type="ECO:0000256" key="2">
    <source>
        <dbReference type="ARBA" id="ARBA00022840"/>
    </source>
</evidence>
<organism evidence="4 5">
    <name type="scientific">Ruminiclostridium cellobioparum subsp. termitidis CT1112</name>
    <dbReference type="NCBI Taxonomy" id="1195236"/>
    <lineage>
        <taxon>Bacteria</taxon>
        <taxon>Bacillati</taxon>
        <taxon>Bacillota</taxon>
        <taxon>Clostridia</taxon>
        <taxon>Eubacteriales</taxon>
        <taxon>Oscillospiraceae</taxon>
        <taxon>Ruminiclostridium</taxon>
    </lineage>
</organism>
<proteinExistence type="predicted"/>
<feature type="domain" description="ABC transporter" evidence="3">
    <location>
        <begin position="1"/>
        <end position="232"/>
    </location>
</feature>